<dbReference type="Gene3D" id="3.30.56.10">
    <property type="match status" value="1"/>
</dbReference>
<dbReference type="PANTHER" id="PTHR10947:SF0">
    <property type="entry name" value="PHENYLALANINE--TRNA LIGASE BETA SUBUNIT"/>
    <property type="match status" value="1"/>
</dbReference>
<keyword evidence="4 12" id="KW-0436">Ligase</keyword>
<dbReference type="GO" id="GO:0006432">
    <property type="term" value="P:phenylalanyl-tRNA aminoacylation"/>
    <property type="evidence" value="ECO:0007669"/>
    <property type="project" value="InterPro"/>
</dbReference>
<accession>A0A257LVB7</accession>
<proteinExistence type="predicted"/>
<keyword evidence="7" id="KW-0067">ATP-binding</keyword>
<reference evidence="13" key="1">
    <citation type="submission" date="2017-07" db="EMBL/GenBank/DDBJ databases">
        <title>Novel pathways for hydrocarbon cycling and metabolic interdependencies in hydrothermal sediment communities.</title>
        <authorList>
            <person name="Dombrowski N."/>
            <person name="Seitz K."/>
            <person name="Teske A."/>
            <person name="Baker B."/>
        </authorList>
    </citation>
    <scope>NUCLEOTIDE SEQUENCE [LARGE SCALE GENOMIC DNA]</scope>
</reference>
<dbReference type="PROSITE" id="PS51483">
    <property type="entry name" value="B5"/>
    <property type="match status" value="1"/>
</dbReference>
<evidence type="ECO:0000256" key="9">
    <source>
        <dbReference type="ARBA" id="ARBA00022917"/>
    </source>
</evidence>
<gene>
    <name evidence="12" type="primary">pheT</name>
    <name evidence="12" type="ORF">CGW93_00945</name>
</gene>
<keyword evidence="9" id="KW-0648">Protein biosynthesis</keyword>
<evidence type="ECO:0000256" key="3">
    <source>
        <dbReference type="ARBA" id="ARBA00022490"/>
    </source>
</evidence>
<evidence type="ECO:0000313" key="13">
    <source>
        <dbReference type="Proteomes" id="UP000216312"/>
    </source>
</evidence>
<evidence type="ECO:0000313" key="12">
    <source>
        <dbReference type="EMBL" id="OYV03372.1"/>
    </source>
</evidence>
<keyword evidence="3" id="KW-0963">Cytoplasm</keyword>
<dbReference type="InterPro" id="IPR041616">
    <property type="entry name" value="PheRS_beta_core"/>
</dbReference>
<evidence type="ECO:0000256" key="10">
    <source>
        <dbReference type="ARBA" id="ARBA00023146"/>
    </source>
</evidence>
<feature type="domain" description="B5" evidence="11">
    <location>
        <begin position="109"/>
        <end position="180"/>
    </location>
</feature>
<dbReference type="GO" id="GO:0005524">
    <property type="term" value="F:ATP binding"/>
    <property type="evidence" value="ECO:0007669"/>
    <property type="project" value="UniProtKB-KW"/>
</dbReference>
<protein>
    <recommendedName>
        <fullName evidence="2">phenylalanine--tRNA ligase</fullName>
        <ecNumber evidence="2">6.1.1.20</ecNumber>
    </recommendedName>
</protein>
<dbReference type="Gene3D" id="3.50.40.10">
    <property type="entry name" value="Phenylalanyl-trna Synthetase, Chain B, domain 3"/>
    <property type="match status" value="1"/>
</dbReference>
<evidence type="ECO:0000256" key="6">
    <source>
        <dbReference type="ARBA" id="ARBA00022741"/>
    </source>
</evidence>
<evidence type="ECO:0000256" key="8">
    <source>
        <dbReference type="ARBA" id="ARBA00022842"/>
    </source>
</evidence>
<dbReference type="AlphaFoldDB" id="A0A257LVB7"/>
<dbReference type="SMART" id="SM00874">
    <property type="entry name" value="B5"/>
    <property type="match status" value="1"/>
</dbReference>
<keyword evidence="5" id="KW-0479">Metal-binding</keyword>
<evidence type="ECO:0000256" key="4">
    <source>
        <dbReference type="ARBA" id="ARBA00022598"/>
    </source>
</evidence>
<dbReference type="SUPFAM" id="SSF55681">
    <property type="entry name" value="Class II aaRS and biotin synthetases"/>
    <property type="match status" value="1"/>
</dbReference>
<dbReference type="EMBL" id="NMUJ01000007">
    <property type="protein sequence ID" value="OYV03372.1"/>
    <property type="molecule type" value="Genomic_DNA"/>
</dbReference>
<dbReference type="Pfam" id="PF17759">
    <property type="entry name" value="tRNA_synthFbeta"/>
    <property type="match status" value="1"/>
</dbReference>
<dbReference type="InterPro" id="IPR005147">
    <property type="entry name" value="tRNA_synthase_B5-dom"/>
</dbReference>
<dbReference type="InterPro" id="IPR045864">
    <property type="entry name" value="aa-tRNA-synth_II/BPL/LPL"/>
</dbReference>
<dbReference type="Proteomes" id="UP000216312">
    <property type="component" value="Unassembled WGS sequence"/>
</dbReference>
<dbReference type="InterPro" id="IPR004531">
    <property type="entry name" value="Phe-tRNA-synth_IIc_bsu_arc_euk"/>
</dbReference>
<evidence type="ECO:0000256" key="2">
    <source>
        <dbReference type="ARBA" id="ARBA00012814"/>
    </source>
</evidence>
<dbReference type="EC" id="6.1.1.20" evidence="2"/>
<dbReference type="SUPFAM" id="SSF46955">
    <property type="entry name" value="Putative DNA-binding domain"/>
    <property type="match status" value="1"/>
</dbReference>
<keyword evidence="8" id="KW-0460">Magnesium</keyword>
<dbReference type="GO" id="GO:0009328">
    <property type="term" value="C:phenylalanine-tRNA ligase complex"/>
    <property type="evidence" value="ECO:0007669"/>
    <property type="project" value="TreeGrafter"/>
</dbReference>
<organism evidence="12 13">
    <name type="scientific">candidate division WOR-3 bacterium 4484_18</name>
    <dbReference type="NCBI Taxonomy" id="2020626"/>
    <lineage>
        <taxon>Bacteria</taxon>
        <taxon>Bacteria division WOR-3</taxon>
    </lineage>
</organism>
<dbReference type="InterPro" id="IPR045060">
    <property type="entry name" value="Phe-tRNA-ligase_IIc_bsu"/>
</dbReference>
<evidence type="ECO:0000259" key="11">
    <source>
        <dbReference type="PROSITE" id="PS51483"/>
    </source>
</evidence>
<keyword evidence="10" id="KW-0030">Aminoacyl-tRNA synthetase</keyword>
<dbReference type="Pfam" id="PF03484">
    <property type="entry name" value="B5"/>
    <property type="match status" value="1"/>
</dbReference>
<dbReference type="PANTHER" id="PTHR10947">
    <property type="entry name" value="PHENYLALANYL-TRNA SYNTHETASE BETA CHAIN AND LEUCINE-RICH REPEAT-CONTAINING PROTEIN 47"/>
    <property type="match status" value="1"/>
</dbReference>
<evidence type="ECO:0000256" key="1">
    <source>
        <dbReference type="ARBA" id="ARBA00001946"/>
    </source>
</evidence>
<dbReference type="GO" id="GO:0003723">
    <property type="term" value="F:RNA binding"/>
    <property type="evidence" value="ECO:0007669"/>
    <property type="project" value="InterPro"/>
</dbReference>
<sequence>MRCIKDRLPHTLPWCTSIRGTVIKSCKFYPLLVDNDNKVLSFPPIINSRYIGEVNPTHTYLFCETTGTNLEMVLLVTNILATNFTDRGAQILPILIAYPDGKKVKTPQDISEPWELSPHEVQQLLGISLDMNEIHSILRAANYRIKDGKLYPPPWRADIMSVADIIEDIAIHRGYNTFTPLGLTDFTVGHSAPIEELIEDIRNIMVGIGFEEILSHVLTSKDNLIHRMNLPERKIIEIDNVMSLSYSVLRDTIIPSLLEVESLSSKSLYPHKLFEVGEVVIYDPNSPEYSRTVNHLAAIVAHPQANFSETHSYLNALFRQLNLTYKIEPTSHPSYISGRVAKILVNNNEIGIIGELHPEVLTRWNIKVPVSAFEIEIDAIG</sequence>
<dbReference type="GO" id="GO:0000287">
    <property type="term" value="F:magnesium ion binding"/>
    <property type="evidence" value="ECO:0007669"/>
    <property type="project" value="InterPro"/>
</dbReference>
<dbReference type="GO" id="GO:0004826">
    <property type="term" value="F:phenylalanine-tRNA ligase activity"/>
    <property type="evidence" value="ECO:0007669"/>
    <property type="project" value="UniProtKB-EC"/>
</dbReference>
<comment type="caution">
    <text evidence="12">The sequence shown here is derived from an EMBL/GenBank/DDBJ whole genome shotgun (WGS) entry which is preliminary data.</text>
</comment>
<dbReference type="NCBIfam" id="TIGR00471">
    <property type="entry name" value="pheT_arch"/>
    <property type="match status" value="1"/>
</dbReference>
<name>A0A257LVB7_UNCW3</name>
<comment type="cofactor">
    <cofactor evidence="1">
        <name>Mg(2+)</name>
        <dbReference type="ChEBI" id="CHEBI:18420"/>
    </cofactor>
</comment>
<evidence type="ECO:0000256" key="5">
    <source>
        <dbReference type="ARBA" id="ARBA00022723"/>
    </source>
</evidence>
<dbReference type="CDD" id="cd00769">
    <property type="entry name" value="PheRS_beta_core"/>
    <property type="match status" value="1"/>
</dbReference>
<keyword evidence="6" id="KW-0547">Nucleotide-binding</keyword>
<evidence type="ECO:0000256" key="7">
    <source>
        <dbReference type="ARBA" id="ARBA00022840"/>
    </source>
</evidence>
<dbReference type="Gene3D" id="3.30.930.10">
    <property type="entry name" value="Bira Bifunctional Protein, Domain 2"/>
    <property type="match status" value="1"/>
</dbReference>
<dbReference type="InterPro" id="IPR020825">
    <property type="entry name" value="Phe-tRNA_synthase-like_B3/B4"/>
</dbReference>
<dbReference type="InterPro" id="IPR009061">
    <property type="entry name" value="DNA-bd_dom_put_sf"/>
</dbReference>